<dbReference type="Proteomes" id="UP000274556">
    <property type="component" value="Unassembled WGS sequence"/>
</dbReference>
<accession>A0A495V532</accession>
<organism evidence="1 2">
    <name type="scientific">Thiocapsa rosea</name>
    <dbReference type="NCBI Taxonomy" id="69360"/>
    <lineage>
        <taxon>Bacteria</taxon>
        <taxon>Pseudomonadati</taxon>
        <taxon>Pseudomonadota</taxon>
        <taxon>Gammaproteobacteria</taxon>
        <taxon>Chromatiales</taxon>
        <taxon>Chromatiaceae</taxon>
        <taxon>Thiocapsa</taxon>
    </lineage>
</organism>
<reference evidence="1 2" key="1">
    <citation type="submission" date="2018-10" db="EMBL/GenBank/DDBJ databases">
        <title>Genomic Encyclopedia of Archaeal and Bacterial Type Strains, Phase II (KMG-II): from individual species to whole genera.</title>
        <authorList>
            <person name="Goeker M."/>
        </authorList>
    </citation>
    <scope>NUCLEOTIDE SEQUENCE [LARGE SCALE GENOMIC DNA]</scope>
    <source>
        <strain evidence="1 2">DSM 235</strain>
    </source>
</reference>
<proteinExistence type="predicted"/>
<dbReference type="RefSeq" id="WP_120796946.1">
    <property type="nucleotide sequence ID" value="NZ_RBXL01000001.1"/>
</dbReference>
<dbReference type="EMBL" id="RBXL01000001">
    <property type="protein sequence ID" value="RKT44512.1"/>
    <property type="molecule type" value="Genomic_DNA"/>
</dbReference>
<evidence type="ECO:0000313" key="2">
    <source>
        <dbReference type="Proteomes" id="UP000274556"/>
    </source>
</evidence>
<dbReference type="AlphaFoldDB" id="A0A495V532"/>
<evidence type="ECO:0000313" key="1">
    <source>
        <dbReference type="EMBL" id="RKT44512.1"/>
    </source>
</evidence>
<name>A0A495V532_9GAMM</name>
<protein>
    <submittedName>
        <fullName evidence="1">Uncharacterized protein</fullName>
    </submittedName>
</protein>
<comment type="caution">
    <text evidence="1">The sequence shown here is derived from an EMBL/GenBank/DDBJ whole genome shotgun (WGS) entry which is preliminary data.</text>
</comment>
<keyword evidence="2" id="KW-1185">Reference proteome</keyword>
<sequence length="113" mass="12174">MSNLNSDAARIAASLAGMTPANAARTLAQAQIAVLSGAIDDEMLARRRTRARRRGRKFLFEMRPEVAEAALELAHGDGYLTITDIAAELRKRFGDVEGLSTSATGRWLAKVSS</sequence>
<gene>
    <name evidence="1" type="ORF">BDD21_1897</name>
</gene>